<keyword evidence="1" id="KW-0732">Signal</keyword>
<keyword evidence="4" id="KW-1185">Reference proteome</keyword>
<sequence>MRKVLSAILTISLGVGILAGCSGSGNGGNPTADSAVGSGSKTDTGTGGGNGAKVKLKGIMLKHPLTQALSKMDWLTQAEERAGVQIEWQEVTSDWGQKKGALLAGGDIPDLIVGPNAITDADFAQFPGMFEDLTELVATYAPNVQKMFDEKPETKIIATQTDGKIYGLPKYQRFWPATATRQFINQKWLDNLGLQMPTTWDELFNVLMAFKEKDANGDGKTDDEIPMDFSPVGTTGFGFFQPTVLLGSLGITLTDGSGQGYFAENGQVKNFLVDDRYKKMVEFLNKCWAAGLINPEVFTQDYSKFQSVARGSGDTGKVGFTWGWEVTDRFGNTLAPQYTSMSPLKAAADSSVPVSWDYDYNTLNYGVNMVTLSAKSKHKDAAMKFVNELYDPKVSMQVLFGSLGTNIKDNGGDGYAVLPPADASMDPGTWKWTSTWADNGPMYIADSLNLTLGSDMQSVGKQTEPLDQAFAAIDKEKNVLPSMFIKYSKDDNNAMSLINTNMMNLAMAKFSQWVTKGGVDKEWDAYVKNIQKIGLDQNLSIMQKYYDDYKGKN</sequence>
<organism evidence="3 4">
    <name type="scientific">Cohnella nanjingensis</name>
    <dbReference type="NCBI Taxonomy" id="1387779"/>
    <lineage>
        <taxon>Bacteria</taxon>
        <taxon>Bacillati</taxon>
        <taxon>Bacillota</taxon>
        <taxon>Bacilli</taxon>
        <taxon>Bacillales</taxon>
        <taxon>Paenibacillaceae</taxon>
        <taxon>Cohnella</taxon>
    </lineage>
</organism>
<proteinExistence type="predicted"/>
<dbReference type="Gene3D" id="3.40.190.10">
    <property type="entry name" value="Periplasmic binding protein-like II"/>
    <property type="match status" value="2"/>
</dbReference>
<dbReference type="EMBL" id="JACJVP010000026">
    <property type="protein sequence ID" value="MBB6672397.1"/>
    <property type="molecule type" value="Genomic_DNA"/>
</dbReference>
<feature type="region of interest" description="Disordered" evidence="2">
    <location>
        <begin position="28"/>
        <end position="49"/>
    </location>
</feature>
<dbReference type="PANTHER" id="PTHR43649">
    <property type="entry name" value="ARABINOSE-BINDING PROTEIN-RELATED"/>
    <property type="match status" value="1"/>
</dbReference>
<dbReference type="PANTHER" id="PTHR43649:SF33">
    <property type="entry name" value="POLYGALACTURONAN_RHAMNOGALACTURONAN-BINDING PROTEIN YTCQ"/>
    <property type="match status" value="1"/>
</dbReference>
<dbReference type="SUPFAM" id="SSF53850">
    <property type="entry name" value="Periplasmic binding protein-like II"/>
    <property type="match status" value="1"/>
</dbReference>
<name>A0A7X0VFT8_9BACL</name>
<dbReference type="Proteomes" id="UP000547209">
    <property type="component" value="Unassembled WGS sequence"/>
</dbReference>
<dbReference type="PROSITE" id="PS51257">
    <property type="entry name" value="PROKAR_LIPOPROTEIN"/>
    <property type="match status" value="1"/>
</dbReference>
<gene>
    <name evidence="3" type="ORF">H7C19_17095</name>
</gene>
<accession>A0A7X0VFT8</accession>
<reference evidence="3 4" key="1">
    <citation type="submission" date="2020-08" db="EMBL/GenBank/DDBJ databases">
        <title>Cohnella phylogeny.</title>
        <authorList>
            <person name="Dunlap C."/>
        </authorList>
    </citation>
    <scope>NUCLEOTIDE SEQUENCE [LARGE SCALE GENOMIC DNA]</scope>
    <source>
        <strain evidence="3 4">DSM 28246</strain>
    </source>
</reference>
<evidence type="ECO:0000256" key="1">
    <source>
        <dbReference type="ARBA" id="ARBA00022729"/>
    </source>
</evidence>
<dbReference type="RefSeq" id="WP_185143870.1">
    <property type="nucleotide sequence ID" value="NZ_JACJVP010000026.1"/>
</dbReference>
<evidence type="ECO:0000313" key="4">
    <source>
        <dbReference type="Proteomes" id="UP000547209"/>
    </source>
</evidence>
<dbReference type="AlphaFoldDB" id="A0A7X0VFT8"/>
<comment type="caution">
    <text evidence="3">The sequence shown here is derived from an EMBL/GenBank/DDBJ whole genome shotgun (WGS) entry which is preliminary data.</text>
</comment>
<evidence type="ECO:0000256" key="2">
    <source>
        <dbReference type="SAM" id="MobiDB-lite"/>
    </source>
</evidence>
<evidence type="ECO:0000313" key="3">
    <source>
        <dbReference type="EMBL" id="MBB6672397.1"/>
    </source>
</evidence>
<dbReference type="InterPro" id="IPR050490">
    <property type="entry name" value="Bact_solute-bd_prot1"/>
</dbReference>
<protein>
    <submittedName>
        <fullName evidence="3">Extracellular solute-binding protein</fullName>
    </submittedName>
</protein>